<evidence type="ECO:0000313" key="14">
    <source>
        <dbReference type="Proteomes" id="UP000887572"/>
    </source>
</evidence>
<sequence>MGTTSVCMRPPRLLQAHLPTQSVVVGSTTGNDCNAAIPSDINSVNLSDADDDGGRDCRACRVCGQLSHGYHFGILACRACAAFFRRTVVEKKTYRCRQSGQCQIRKEMRNMCRSCRFDLCIQLGMNKDDVQMYRDPIGKRRASKIESSVEENGKAAVSLAADAESDTNYGSPRLSSVVEQNVVGGGGIGISSTGAASLSSVTVSSSPSSSTRLLHVALPQPIRPLQQQPSGEKQHQLQCFTAEAAGGSTLETPTIALLPCAIPSGADPTSVLQRLVDGYRNFQSSQKSLYTVMYPDNIFAAETYRMVKHAEYVKMERGCISLQFSMLVDCFQPFDSLNQQLKVAALRVFSNRFTHLDQCFRTATIFPATDDPRFVLHYGQYMNVNKLEEFFTDVDSNEEEIHKSCKKTFQRCRDVVNKMHEMAVRDVEVAALAAIILWNELAYMNVEGTDRVRSAVFAELHSNMILTYGIANTGIRLGSLMDLIHDMNVIEKEIRESVIIGNFFNPNFAEVWDDA</sequence>
<dbReference type="PROSITE" id="PS51843">
    <property type="entry name" value="NR_LBD"/>
    <property type="match status" value="1"/>
</dbReference>
<keyword evidence="14" id="KW-1185">Reference proteome</keyword>
<dbReference type="GO" id="GO:0003700">
    <property type="term" value="F:DNA-binding transcription factor activity"/>
    <property type="evidence" value="ECO:0007669"/>
    <property type="project" value="InterPro"/>
</dbReference>
<evidence type="ECO:0000256" key="6">
    <source>
        <dbReference type="ARBA" id="ARBA00023015"/>
    </source>
</evidence>
<dbReference type="GO" id="GO:0000978">
    <property type="term" value="F:RNA polymerase II cis-regulatory region sequence-specific DNA binding"/>
    <property type="evidence" value="ECO:0007669"/>
    <property type="project" value="InterPro"/>
</dbReference>
<dbReference type="InterPro" id="IPR001628">
    <property type="entry name" value="Znf_hrmn_rcpt"/>
</dbReference>
<evidence type="ECO:0000259" key="12">
    <source>
        <dbReference type="PROSITE" id="PS51030"/>
    </source>
</evidence>
<keyword evidence="7 11" id="KW-0238">DNA-binding</keyword>
<evidence type="ECO:0000256" key="8">
    <source>
        <dbReference type="ARBA" id="ARBA00023163"/>
    </source>
</evidence>
<dbReference type="InterPro" id="IPR049636">
    <property type="entry name" value="HNF4-like_DBD"/>
</dbReference>
<dbReference type="InterPro" id="IPR013088">
    <property type="entry name" value="Znf_NHR/GATA"/>
</dbReference>
<feature type="domain" description="NR LBD" evidence="13">
    <location>
        <begin position="267"/>
        <end position="515"/>
    </location>
</feature>
<keyword evidence="9 11" id="KW-0675">Receptor</keyword>
<dbReference type="PRINTS" id="PR00047">
    <property type="entry name" value="STROIDFINGER"/>
</dbReference>
<dbReference type="PROSITE" id="PS51030">
    <property type="entry name" value="NUCLEAR_REC_DBD_2"/>
    <property type="match status" value="1"/>
</dbReference>
<comment type="subcellular location">
    <subcellularLocation>
        <location evidence="1 11">Nucleus</location>
    </subcellularLocation>
</comment>
<dbReference type="Gene3D" id="1.10.565.10">
    <property type="entry name" value="Retinoid X Receptor"/>
    <property type="match status" value="1"/>
</dbReference>
<dbReference type="PANTHER" id="PTHR46011">
    <property type="entry name" value="NUCLEAR HORMONE RECEPTOR FAMILY MEMBER NHR-86-RELATED"/>
    <property type="match status" value="1"/>
</dbReference>
<dbReference type="Pfam" id="PF00105">
    <property type="entry name" value="zf-C4"/>
    <property type="match status" value="1"/>
</dbReference>
<keyword evidence="10 11" id="KW-0539">Nucleus</keyword>
<evidence type="ECO:0000256" key="9">
    <source>
        <dbReference type="ARBA" id="ARBA00023170"/>
    </source>
</evidence>
<evidence type="ECO:0000256" key="2">
    <source>
        <dbReference type="ARBA" id="ARBA00005993"/>
    </source>
</evidence>
<accession>A0A914I5N0</accession>
<dbReference type="SMART" id="SM00430">
    <property type="entry name" value="HOLI"/>
    <property type="match status" value="1"/>
</dbReference>
<feature type="domain" description="Nuclear receptor" evidence="12">
    <location>
        <begin position="57"/>
        <end position="132"/>
    </location>
</feature>
<dbReference type="PANTHER" id="PTHR46011:SF6">
    <property type="entry name" value="HIGH ZINC ACTIVATED NUCLEAR RECEPTOR PROTEIN"/>
    <property type="match status" value="1"/>
</dbReference>
<dbReference type="SUPFAM" id="SSF57716">
    <property type="entry name" value="Glucocorticoid receptor-like (DNA-binding domain)"/>
    <property type="match status" value="1"/>
</dbReference>
<keyword evidence="4 11" id="KW-0863">Zinc-finger</keyword>
<protein>
    <submittedName>
        <fullName evidence="15">Nuclear receptor domain-containing protein</fullName>
    </submittedName>
</protein>
<proteinExistence type="inferred from homology"/>
<keyword evidence="6 11" id="KW-0805">Transcription regulation</keyword>
<evidence type="ECO:0000313" key="15">
    <source>
        <dbReference type="WBParaSite" id="Gr19_v10_g7123.t1"/>
    </source>
</evidence>
<evidence type="ECO:0000256" key="5">
    <source>
        <dbReference type="ARBA" id="ARBA00022833"/>
    </source>
</evidence>
<evidence type="ECO:0000256" key="11">
    <source>
        <dbReference type="RuleBase" id="RU004334"/>
    </source>
</evidence>
<dbReference type="GO" id="GO:0005634">
    <property type="term" value="C:nucleus"/>
    <property type="evidence" value="ECO:0007669"/>
    <property type="project" value="UniProtKB-SubCell"/>
</dbReference>
<organism evidence="14 15">
    <name type="scientific">Globodera rostochiensis</name>
    <name type="common">Golden nematode worm</name>
    <name type="synonym">Heterodera rostochiensis</name>
    <dbReference type="NCBI Taxonomy" id="31243"/>
    <lineage>
        <taxon>Eukaryota</taxon>
        <taxon>Metazoa</taxon>
        <taxon>Ecdysozoa</taxon>
        <taxon>Nematoda</taxon>
        <taxon>Chromadorea</taxon>
        <taxon>Rhabditida</taxon>
        <taxon>Tylenchina</taxon>
        <taxon>Tylenchomorpha</taxon>
        <taxon>Tylenchoidea</taxon>
        <taxon>Heteroderidae</taxon>
        <taxon>Heteroderinae</taxon>
        <taxon>Globodera</taxon>
    </lineage>
</organism>
<evidence type="ECO:0000256" key="3">
    <source>
        <dbReference type="ARBA" id="ARBA00022723"/>
    </source>
</evidence>
<evidence type="ECO:0000256" key="1">
    <source>
        <dbReference type="ARBA" id="ARBA00004123"/>
    </source>
</evidence>
<dbReference type="CDD" id="cd06960">
    <property type="entry name" value="NR_DBD_HNF4A"/>
    <property type="match status" value="1"/>
</dbReference>
<reference evidence="15" key="1">
    <citation type="submission" date="2022-11" db="UniProtKB">
        <authorList>
            <consortium name="WormBaseParasite"/>
        </authorList>
    </citation>
    <scope>IDENTIFICATION</scope>
</reference>
<dbReference type="SMART" id="SM00399">
    <property type="entry name" value="ZnF_C4"/>
    <property type="match status" value="1"/>
</dbReference>
<keyword evidence="5 11" id="KW-0862">Zinc</keyword>
<dbReference type="AlphaFoldDB" id="A0A914I5N0"/>
<name>A0A914I5N0_GLORO</name>
<evidence type="ECO:0000256" key="10">
    <source>
        <dbReference type="ARBA" id="ARBA00023242"/>
    </source>
</evidence>
<keyword evidence="3 11" id="KW-0479">Metal-binding</keyword>
<dbReference type="Gene3D" id="3.30.50.10">
    <property type="entry name" value="Erythroid Transcription Factor GATA-1, subunit A"/>
    <property type="match status" value="1"/>
</dbReference>
<dbReference type="Proteomes" id="UP000887572">
    <property type="component" value="Unplaced"/>
</dbReference>
<dbReference type="PROSITE" id="PS00031">
    <property type="entry name" value="NUCLEAR_REC_DBD_1"/>
    <property type="match status" value="1"/>
</dbReference>
<dbReference type="FunFam" id="3.30.50.10:FF:000030">
    <property type="entry name" value="Nuclear Hormone Receptor family"/>
    <property type="match status" value="1"/>
</dbReference>
<evidence type="ECO:0000259" key="13">
    <source>
        <dbReference type="PROSITE" id="PS51843"/>
    </source>
</evidence>
<dbReference type="InterPro" id="IPR000536">
    <property type="entry name" value="Nucl_hrmn_rcpt_lig-bd"/>
</dbReference>
<evidence type="ECO:0000256" key="7">
    <source>
        <dbReference type="ARBA" id="ARBA00023125"/>
    </source>
</evidence>
<dbReference type="WBParaSite" id="Gr19_v10_g7123.t1">
    <property type="protein sequence ID" value="Gr19_v10_g7123.t1"/>
    <property type="gene ID" value="Gr19_v10_g7123"/>
</dbReference>
<comment type="similarity">
    <text evidence="2 11">Belongs to the nuclear hormone receptor family.</text>
</comment>
<dbReference type="GO" id="GO:0008270">
    <property type="term" value="F:zinc ion binding"/>
    <property type="evidence" value="ECO:0007669"/>
    <property type="project" value="UniProtKB-KW"/>
</dbReference>
<dbReference type="SUPFAM" id="SSF48508">
    <property type="entry name" value="Nuclear receptor ligand-binding domain"/>
    <property type="match status" value="1"/>
</dbReference>
<dbReference type="Pfam" id="PF00104">
    <property type="entry name" value="Hormone_recep"/>
    <property type="match status" value="1"/>
</dbReference>
<dbReference type="InterPro" id="IPR035500">
    <property type="entry name" value="NHR-like_dom_sf"/>
</dbReference>
<evidence type="ECO:0000256" key="4">
    <source>
        <dbReference type="ARBA" id="ARBA00022771"/>
    </source>
</evidence>
<keyword evidence="8 11" id="KW-0804">Transcription</keyword>